<reference evidence="2 3" key="1">
    <citation type="journal article" date="2013" name="Mar. Genomics">
        <title>Expression of sulfatases in Rhodopirellula baltica and the diversity of sulfatases in the genus Rhodopirellula.</title>
        <authorList>
            <person name="Wegner C.E."/>
            <person name="Richter-Heitmann T."/>
            <person name="Klindworth A."/>
            <person name="Klockow C."/>
            <person name="Richter M."/>
            <person name="Achstetter T."/>
            <person name="Glockner F.O."/>
            <person name="Harder J."/>
        </authorList>
    </citation>
    <scope>NUCLEOTIDE SEQUENCE [LARGE SCALE GENOMIC DNA]</scope>
    <source>
        <strain evidence="2 3">SH398</strain>
    </source>
</reference>
<comment type="caution">
    <text evidence="2">The sequence shown here is derived from an EMBL/GenBank/DDBJ whole genome shotgun (WGS) entry which is preliminary data.</text>
</comment>
<evidence type="ECO:0000313" key="3">
    <source>
        <dbReference type="Proteomes" id="UP000011996"/>
    </source>
</evidence>
<organism evidence="2 3">
    <name type="scientific">Rhodopirellula europaea SH398</name>
    <dbReference type="NCBI Taxonomy" id="1263868"/>
    <lineage>
        <taxon>Bacteria</taxon>
        <taxon>Pseudomonadati</taxon>
        <taxon>Planctomycetota</taxon>
        <taxon>Planctomycetia</taxon>
        <taxon>Pirellulales</taxon>
        <taxon>Pirellulaceae</taxon>
        <taxon>Rhodopirellula</taxon>
    </lineage>
</organism>
<name>M5SMB8_9BACT</name>
<protein>
    <submittedName>
        <fullName evidence="2">Uncharacterized protein</fullName>
    </submittedName>
</protein>
<dbReference type="AlphaFoldDB" id="M5SMB8"/>
<dbReference type="STRING" id="1263868.RESH_02106"/>
<evidence type="ECO:0000313" key="2">
    <source>
        <dbReference type="EMBL" id="EMI27374.1"/>
    </source>
</evidence>
<proteinExistence type="predicted"/>
<accession>M5SMB8</accession>
<gene>
    <name evidence="2" type="ORF">RESH_02106</name>
</gene>
<sequence length="53" mass="6368">MWDDSDRQFLFGRLFQDGSLRRGIPPKKRRGFSEYLKRSPNQSTEIQRVDSKH</sequence>
<dbReference type="PATRIC" id="fig|1263868.3.peg.2278"/>
<evidence type="ECO:0000256" key="1">
    <source>
        <dbReference type="SAM" id="MobiDB-lite"/>
    </source>
</evidence>
<dbReference type="Proteomes" id="UP000011996">
    <property type="component" value="Unassembled WGS sequence"/>
</dbReference>
<feature type="region of interest" description="Disordered" evidence="1">
    <location>
        <begin position="22"/>
        <end position="53"/>
    </location>
</feature>
<dbReference type="EMBL" id="ANOF01000068">
    <property type="protein sequence ID" value="EMI27374.1"/>
    <property type="molecule type" value="Genomic_DNA"/>
</dbReference>